<accession>A0ABM0ZVD9</accession>
<sequence length="467" mass="54391">MEHNKAILRDIEQSVVKRLKLEEELKAKEEKRRNKKVKSPKIFPEGKETEIPKETHQDRLLRHLRSRLRPLARHPVFGPRLDQSDNALIKWLDAAENNVFLAASKIRKCLEFRRDMELDDILVNFDPPGVLVTYYPGGFCGVDKQGSPVSYEMLGLLDLMGIMASVSRQDLFKYRLYQYELITKELKRLSSQRKSPVDNILVVVDMRGTGREIMWGPGLVFWAEVIQLVQNYYPGLVKEIVVIHPPPIYPEIYLAFRPYFNRRLRERITVLGANYFQHLLKRIEKHEIPAFLGGYRCDFDGNSLCRTSLNWHSHVPKWTHFTNAKMAADVLDLHILGGCRQVKELHVPAPDSRLLWEFHELSQPVVLLVYKDRLDDPTRLVFPKTTVTMESKYRNYGLVCSQAGRYLMVFDNSKNMAHPLKLRLRIETSPPETLAAKVEPWVPFGDTVDFYEPMSEREKQMAYANRC</sequence>
<protein>
    <submittedName>
        <fullName evidence="4">SEC14-like protein 2</fullName>
    </submittedName>
</protein>
<dbReference type="InterPro" id="IPR051064">
    <property type="entry name" value="SEC14/CRAL-TRIO_domain"/>
</dbReference>
<evidence type="ECO:0000259" key="2">
    <source>
        <dbReference type="PROSITE" id="PS50191"/>
    </source>
</evidence>
<evidence type="ECO:0000256" key="1">
    <source>
        <dbReference type="SAM" id="Coils"/>
    </source>
</evidence>
<dbReference type="CDD" id="cd00170">
    <property type="entry name" value="SEC14"/>
    <property type="match status" value="1"/>
</dbReference>
<evidence type="ECO:0000313" key="3">
    <source>
        <dbReference type="Proteomes" id="UP000694888"/>
    </source>
</evidence>
<dbReference type="SUPFAM" id="SSF52087">
    <property type="entry name" value="CRAL/TRIO domain"/>
    <property type="match status" value="1"/>
</dbReference>
<dbReference type="PANTHER" id="PTHR23324">
    <property type="entry name" value="SEC14 RELATED PROTEIN"/>
    <property type="match status" value="1"/>
</dbReference>
<feature type="domain" description="CRAL-TRIO" evidence="2">
    <location>
        <begin position="127"/>
        <end position="300"/>
    </location>
</feature>
<keyword evidence="1" id="KW-0175">Coiled coil</keyword>
<reference evidence="4" key="1">
    <citation type="submission" date="2025-08" db="UniProtKB">
        <authorList>
            <consortium name="RefSeq"/>
        </authorList>
    </citation>
    <scope>IDENTIFICATION</scope>
</reference>
<dbReference type="PANTHER" id="PTHR23324:SF87">
    <property type="entry name" value="CRAL-TRIO DOMAIN-CONTAINING PROTEIN C34C12.6"/>
    <property type="match status" value="1"/>
</dbReference>
<feature type="coiled-coil region" evidence="1">
    <location>
        <begin position="11"/>
        <end position="38"/>
    </location>
</feature>
<organism evidence="3 4">
    <name type="scientific">Aplysia californica</name>
    <name type="common">California sea hare</name>
    <dbReference type="NCBI Taxonomy" id="6500"/>
    <lineage>
        <taxon>Eukaryota</taxon>
        <taxon>Metazoa</taxon>
        <taxon>Spiralia</taxon>
        <taxon>Lophotrochozoa</taxon>
        <taxon>Mollusca</taxon>
        <taxon>Gastropoda</taxon>
        <taxon>Heterobranchia</taxon>
        <taxon>Euthyneura</taxon>
        <taxon>Tectipleura</taxon>
        <taxon>Aplysiida</taxon>
        <taxon>Aplysioidea</taxon>
        <taxon>Aplysiidae</taxon>
        <taxon>Aplysia</taxon>
    </lineage>
</organism>
<dbReference type="SMART" id="SM00516">
    <property type="entry name" value="SEC14"/>
    <property type="match status" value="1"/>
</dbReference>
<name>A0ABM0ZVD9_APLCA</name>
<dbReference type="Gene3D" id="2.60.120.680">
    <property type="entry name" value="GOLD domain"/>
    <property type="match status" value="1"/>
</dbReference>
<dbReference type="SUPFAM" id="SSF101576">
    <property type="entry name" value="Supernatant protein factor (SPF), C-terminal domain"/>
    <property type="match status" value="1"/>
</dbReference>
<gene>
    <name evidence="4" type="primary">LOC101861877</name>
</gene>
<dbReference type="RefSeq" id="XP_012935273.1">
    <property type="nucleotide sequence ID" value="XM_013079819.2"/>
</dbReference>
<proteinExistence type="predicted"/>
<dbReference type="InterPro" id="IPR036598">
    <property type="entry name" value="GOLD_dom_sf"/>
</dbReference>
<evidence type="ECO:0000313" key="4">
    <source>
        <dbReference type="RefSeq" id="XP_012935273.1"/>
    </source>
</evidence>
<dbReference type="Pfam" id="PF00650">
    <property type="entry name" value="CRAL_TRIO"/>
    <property type="match status" value="1"/>
</dbReference>
<dbReference type="Gene3D" id="3.40.525.10">
    <property type="entry name" value="CRAL-TRIO lipid binding domain"/>
    <property type="match status" value="1"/>
</dbReference>
<keyword evidence="3" id="KW-1185">Reference proteome</keyword>
<dbReference type="Proteomes" id="UP000694888">
    <property type="component" value="Unplaced"/>
</dbReference>
<dbReference type="InterPro" id="IPR036865">
    <property type="entry name" value="CRAL-TRIO_dom_sf"/>
</dbReference>
<dbReference type="GeneID" id="101861877"/>
<dbReference type="InterPro" id="IPR036273">
    <property type="entry name" value="CRAL/TRIO_N_dom_sf"/>
</dbReference>
<dbReference type="SUPFAM" id="SSF46938">
    <property type="entry name" value="CRAL/TRIO N-terminal domain"/>
    <property type="match status" value="1"/>
</dbReference>
<dbReference type="PROSITE" id="PS50191">
    <property type="entry name" value="CRAL_TRIO"/>
    <property type="match status" value="1"/>
</dbReference>
<dbReference type="InterPro" id="IPR001251">
    <property type="entry name" value="CRAL-TRIO_dom"/>
</dbReference>